<evidence type="ECO:0000256" key="6">
    <source>
        <dbReference type="ARBA" id="ARBA00023239"/>
    </source>
</evidence>
<name>A0A7V3PSN9_UNCW3</name>
<evidence type="ECO:0000256" key="7">
    <source>
        <dbReference type="ARBA" id="ARBA00049180"/>
    </source>
</evidence>
<dbReference type="GO" id="GO:0018826">
    <property type="term" value="F:methionine gamma-lyase activity"/>
    <property type="evidence" value="ECO:0007669"/>
    <property type="project" value="UniProtKB-EC"/>
</dbReference>
<keyword evidence="11" id="KW-0032">Aminotransferase</keyword>
<organism evidence="11">
    <name type="scientific">candidate division WOR-3 bacterium</name>
    <dbReference type="NCBI Taxonomy" id="2052148"/>
    <lineage>
        <taxon>Bacteria</taxon>
        <taxon>Bacteria division WOR-3</taxon>
    </lineage>
</organism>
<protein>
    <recommendedName>
        <fullName evidence="4">L-methionine gamma-lyase</fullName>
        <ecNumber evidence="3">4.4.1.11</ecNumber>
    </recommendedName>
</protein>
<dbReference type="InterPro" id="IPR015422">
    <property type="entry name" value="PyrdxlP-dep_Trfase_small"/>
</dbReference>
<dbReference type="GO" id="GO:0005737">
    <property type="term" value="C:cytoplasm"/>
    <property type="evidence" value="ECO:0007669"/>
    <property type="project" value="TreeGrafter"/>
</dbReference>
<dbReference type="PIRSF" id="PIRSF001434">
    <property type="entry name" value="CGS"/>
    <property type="match status" value="1"/>
</dbReference>
<dbReference type="GO" id="GO:0047982">
    <property type="term" value="F:homocysteine desulfhydrase activity"/>
    <property type="evidence" value="ECO:0007669"/>
    <property type="project" value="UniProtKB-EC"/>
</dbReference>
<dbReference type="InterPro" id="IPR015421">
    <property type="entry name" value="PyrdxlP-dep_Trfase_major"/>
</dbReference>
<evidence type="ECO:0000256" key="1">
    <source>
        <dbReference type="ARBA" id="ARBA00001933"/>
    </source>
</evidence>
<comment type="similarity">
    <text evidence="2">Belongs to the trans-sulfuration enzymes family. L-methionine gamma-lyase subfamily.</text>
</comment>
<accession>A0A7V3PSN9</accession>
<dbReference type="PANTHER" id="PTHR11808">
    <property type="entry name" value="TRANS-SULFURATION ENZYME FAMILY MEMBER"/>
    <property type="match status" value="1"/>
</dbReference>
<dbReference type="FunFam" id="3.90.1150.10:FF:000008">
    <property type="entry name" value="Cystathionine gamma-synthase"/>
    <property type="match status" value="1"/>
</dbReference>
<dbReference type="Pfam" id="PF01053">
    <property type="entry name" value="Cys_Met_Meta_PP"/>
    <property type="match status" value="1"/>
</dbReference>
<dbReference type="GO" id="GO:0008483">
    <property type="term" value="F:transaminase activity"/>
    <property type="evidence" value="ECO:0007669"/>
    <property type="project" value="UniProtKB-KW"/>
</dbReference>
<dbReference type="FunFam" id="3.40.640.10:FF:000046">
    <property type="entry name" value="Cystathionine gamma-lyase"/>
    <property type="match status" value="1"/>
</dbReference>
<dbReference type="CDD" id="cd00614">
    <property type="entry name" value="CGS_like"/>
    <property type="match status" value="1"/>
</dbReference>
<comment type="catalytic activity">
    <reaction evidence="7">
        <text>L-methionine + H2O = methanethiol + 2-oxobutanoate + NH4(+)</text>
        <dbReference type="Rhea" id="RHEA:23800"/>
        <dbReference type="ChEBI" id="CHEBI:15377"/>
        <dbReference type="ChEBI" id="CHEBI:16007"/>
        <dbReference type="ChEBI" id="CHEBI:16763"/>
        <dbReference type="ChEBI" id="CHEBI:28938"/>
        <dbReference type="ChEBI" id="CHEBI:57844"/>
        <dbReference type="EC" id="4.4.1.11"/>
    </reaction>
</comment>
<dbReference type="PANTHER" id="PTHR11808:SF80">
    <property type="entry name" value="CYSTATHIONINE GAMMA-LYASE"/>
    <property type="match status" value="1"/>
</dbReference>
<evidence type="ECO:0000256" key="3">
    <source>
        <dbReference type="ARBA" id="ARBA00012222"/>
    </source>
</evidence>
<dbReference type="InterPro" id="IPR000277">
    <property type="entry name" value="Cys/Met-Metab_PyrdxlP-dep_enz"/>
</dbReference>
<dbReference type="SUPFAM" id="SSF53383">
    <property type="entry name" value="PLP-dependent transferases"/>
    <property type="match status" value="1"/>
</dbReference>
<evidence type="ECO:0000256" key="5">
    <source>
        <dbReference type="ARBA" id="ARBA00022898"/>
    </source>
</evidence>
<dbReference type="InterPro" id="IPR015424">
    <property type="entry name" value="PyrdxlP-dep_Trfase"/>
</dbReference>
<evidence type="ECO:0000256" key="8">
    <source>
        <dbReference type="ARBA" id="ARBA00050802"/>
    </source>
</evidence>
<keyword evidence="11" id="KW-0808">Transferase</keyword>
<keyword evidence="6" id="KW-0456">Lyase</keyword>
<dbReference type="EC" id="4.4.1.11" evidence="3"/>
<comment type="catalytic activity">
    <reaction evidence="8">
        <text>L-homocysteine + H2O = 2-oxobutanoate + hydrogen sulfide + NH4(+) + H(+)</text>
        <dbReference type="Rhea" id="RHEA:14501"/>
        <dbReference type="ChEBI" id="CHEBI:15377"/>
        <dbReference type="ChEBI" id="CHEBI:15378"/>
        <dbReference type="ChEBI" id="CHEBI:16763"/>
        <dbReference type="ChEBI" id="CHEBI:28938"/>
        <dbReference type="ChEBI" id="CHEBI:29919"/>
        <dbReference type="ChEBI" id="CHEBI:58199"/>
        <dbReference type="EC" id="4.4.1.2"/>
    </reaction>
</comment>
<comment type="cofactor">
    <cofactor evidence="1 10">
        <name>pyridoxal 5'-phosphate</name>
        <dbReference type="ChEBI" id="CHEBI:597326"/>
    </cofactor>
</comment>
<dbReference type="EMBL" id="DTMZ01000034">
    <property type="protein sequence ID" value="HGD12786.1"/>
    <property type="molecule type" value="Genomic_DNA"/>
</dbReference>
<comment type="caution">
    <text evidence="11">The sequence shown here is derived from an EMBL/GenBank/DDBJ whole genome shotgun (WGS) entry which is preliminary data.</text>
</comment>
<sequence length="393" mass="42531">MKGENMDIKTACIHCSSPELTAGPVVMPIYQTSTFRFRDFQHGTDLFAGKSPGYIYSRMLNPTVELLENCVAHLERGTKGLATASGMAAIHTLFIGICSAGDHIICSESVYGPTAGLLQNYISQLGITSTFVDSSNITALVEALKPKTRLVFIETPGNPTLVISDIAQIAQVCHQKGILFAVDNTFASPILQRPLELGADIVIHSITKFLNGHADVVGGIIVVKDETLYTKLRKALNHFGGVMPPFEAFLVLRGIKTLALRMQRHCENAQKIAQFLSKHPKVSWVRYPGLPNHPQFQIAQKQMSGPGGLITFELKGGFEAARRLLNATRLFLLAVSLGGVESLIQHPASMTHASMPPAIREQAGITDGLIRISVGIEDVDDLIADLGQALNTV</sequence>
<gene>
    <name evidence="11" type="ORF">ENX16_01690</name>
</gene>
<evidence type="ECO:0000256" key="2">
    <source>
        <dbReference type="ARBA" id="ARBA00008667"/>
    </source>
</evidence>
<dbReference type="GO" id="GO:0019346">
    <property type="term" value="P:transsulfuration"/>
    <property type="evidence" value="ECO:0007669"/>
    <property type="project" value="InterPro"/>
</dbReference>
<dbReference type="Gene3D" id="3.90.1150.10">
    <property type="entry name" value="Aspartate Aminotransferase, domain 1"/>
    <property type="match status" value="1"/>
</dbReference>
<reference evidence="11" key="1">
    <citation type="journal article" date="2020" name="mSystems">
        <title>Genome- and Community-Level Interaction Insights into Carbon Utilization and Element Cycling Functions of Hydrothermarchaeota in Hydrothermal Sediment.</title>
        <authorList>
            <person name="Zhou Z."/>
            <person name="Liu Y."/>
            <person name="Xu W."/>
            <person name="Pan J."/>
            <person name="Luo Z.H."/>
            <person name="Li M."/>
        </authorList>
    </citation>
    <scope>NUCLEOTIDE SEQUENCE [LARGE SCALE GENOMIC DNA]</scope>
    <source>
        <strain evidence="11">SpSt-914</strain>
    </source>
</reference>
<dbReference type="Gene3D" id="3.40.640.10">
    <property type="entry name" value="Type I PLP-dependent aspartate aminotransferase-like (Major domain)"/>
    <property type="match status" value="1"/>
</dbReference>
<evidence type="ECO:0000256" key="9">
    <source>
        <dbReference type="PIRSR" id="PIRSR001434-2"/>
    </source>
</evidence>
<feature type="modified residue" description="N6-(pyridoxal phosphate)lysine" evidence="9">
    <location>
        <position position="208"/>
    </location>
</feature>
<dbReference type="AlphaFoldDB" id="A0A7V3PSN9"/>
<keyword evidence="5 9" id="KW-0663">Pyridoxal phosphate</keyword>
<dbReference type="GO" id="GO:0030170">
    <property type="term" value="F:pyridoxal phosphate binding"/>
    <property type="evidence" value="ECO:0007669"/>
    <property type="project" value="InterPro"/>
</dbReference>
<evidence type="ECO:0000256" key="4">
    <source>
        <dbReference type="ARBA" id="ARBA00019040"/>
    </source>
</evidence>
<proteinExistence type="inferred from homology"/>
<evidence type="ECO:0000256" key="10">
    <source>
        <dbReference type="RuleBase" id="RU362118"/>
    </source>
</evidence>
<evidence type="ECO:0000313" key="11">
    <source>
        <dbReference type="EMBL" id="HGD12786.1"/>
    </source>
</evidence>